<keyword evidence="2" id="KW-0812">Transmembrane</keyword>
<keyword evidence="5" id="KW-1185">Reference proteome</keyword>
<dbReference type="OrthoDB" id="9790239at2"/>
<dbReference type="AlphaFoldDB" id="A0A4Q9DQ43"/>
<keyword evidence="2" id="KW-1133">Transmembrane helix</keyword>
<dbReference type="GO" id="GO:0015628">
    <property type="term" value="P:protein secretion by the type II secretion system"/>
    <property type="evidence" value="ECO:0007669"/>
    <property type="project" value="TreeGrafter"/>
</dbReference>
<dbReference type="Gene3D" id="1.10.150.280">
    <property type="entry name" value="AF1531-like domain"/>
    <property type="match status" value="1"/>
</dbReference>
<dbReference type="InterPro" id="IPR051675">
    <property type="entry name" value="Endo/Exo/Phosphatase_dom_1"/>
</dbReference>
<feature type="region of interest" description="Disordered" evidence="1">
    <location>
        <begin position="80"/>
        <end position="114"/>
    </location>
</feature>
<evidence type="ECO:0000313" key="4">
    <source>
        <dbReference type="EMBL" id="TBL75375.1"/>
    </source>
</evidence>
<dbReference type="EMBL" id="SIRE01000017">
    <property type="protein sequence ID" value="TBL75375.1"/>
    <property type="molecule type" value="Genomic_DNA"/>
</dbReference>
<feature type="transmembrane region" description="Helical" evidence="2">
    <location>
        <begin position="36"/>
        <end position="59"/>
    </location>
</feature>
<evidence type="ECO:0000313" key="5">
    <source>
        <dbReference type="Proteomes" id="UP000293142"/>
    </source>
</evidence>
<proteinExistence type="predicted"/>
<feature type="domain" description="Helix-hairpin-helix DNA-binding motif class 1" evidence="3">
    <location>
        <begin position="162"/>
        <end position="181"/>
    </location>
</feature>
<gene>
    <name evidence="4" type="ORF">EYB31_23530</name>
</gene>
<dbReference type="SUPFAM" id="SSF47781">
    <property type="entry name" value="RuvA domain 2-like"/>
    <property type="match status" value="1"/>
</dbReference>
<dbReference type="PANTHER" id="PTHR21180:SF32">
    <property type="entry name" value="ENDONUCLEASE_EXONUCLEASE_PHOSPHATASE FAMILY DOMAIN-CONTAINING PROTEIN 1"/>
    <property type="match status" value="1"/>
</dbReference>
<name>A0A4Q9DQ43_9BACL</name>
<feature type="domain" description="Helix-hairpin-helix DNA-binding motif class 1" evidence="3">
    <location>
        <begin position="132"/>
        <end position="151"/>
    </location>
</feature>
<dbReference type="InterPro" id="IPR004509">
    <property type="entry name" value="Competence_ComEA_HhH"/>
</dbReference>
<comment type="caution">
    <text evidence="4">The sequence shown here is derived from an EMBL/GenBank/DDBJ whole genome shotgun (WGS) entry which is preliminary data.</text>
</comment>
<sequence length="189" mass="20629">MRNAFSYICFALLKYSGFIMLARRESMTFSLSKTKWAAAAVLLFLAVLAVTFYPAFFAARDAEDGWRTLNGEMKAMLERQGTASAPIPQAKPDNQQKAEGSQAGSEPKTAQTVPAKEAVAAKKIDINTAGEKLLEELPGIGASKAKAIIAYREQHGPFQTAEEITKVKGIGPKMYEKLQERITIGKNDP</sequence>
<dbReference type="NCBIfam" id="TIGR00426">
    <property type="entry name" value="competence protein ComEA helix-hairpin-helix repeat region"/>
    <property type="match status" value="1"/>
</dbReference>
<evidence type="ECO:0000259" key="3">
    <source>
        <dbReference type="SMART" id="SM00278"/>
    </source>
</evidence>
<protein>
    <submittedName>
        <fullName evidence="4">Helix-hairpin-helix domain-containing protein</fullName>
    </submittedName>
</protein>
<dbReference type="Proteomes" id="UP000293142">
    <property type="component" value="Unassembled WGS sequence"/>
</dbReference>
<dbReference type="InterPro" id="IPR010994">
    <property type="entry name" value="RuvA_2-like"/>
</dbReference>
<dbReference type="InterPro" id="IPR003583">
    <property type="entry name" value="Hlx-hairpin-Hlx_DNA-bd_motif"/>
</dbReference>
<feature type="compositionally biased region" description="Polar residues" evidence="1">
    <location>
        <begin position="92"/>
        <end position="112"/>
    </location>
</feature>
<dbReference type="PANTHER" id="PTHR21180">
    <property type="entry name" value="ENDONUCLEASE/EXONUCLEASE/PHOSPHATASE FAMILY DOMAIN-CONTAINING PROTEIN 1"/>
    <property type="match status" value="1"/>
</dbReference>
<dbReference type="GO" id="GO:0003677">
    <property type="term" value="F:DNA binding"/>
    <property type="evidence" value="ECO:0007669"/>
    <property type="project" value="InterPro"/>
</dbReference>
<dbReference type="SMART" id="SM00278">
    <property type="entry name" value="HhH1"/>
    <property type="match status" value="2"/>
</dbReference>
<feature type="transmembrane region" description="Helical" evidence="2">
    <location>
        <begin position="7"/>
        <end position="24"/>
    </location>
</feature>
<keyword evidence="2" id="KW-0472">Membrane</keyword>
<evidence type="ECO:0000256" key="1">
    <source>
        <dbReference type="SAM" id="MobiDB-lite"/>
    </source>
</evidence>
<dbReference type="GO" id="GO:0006281">
    <property type="term" value="P:DNA repair"/>
    <property type="evidence" value="ECO:0007669"/>
    <property type="project" value="InterPro"/>
</dbReference>
<dbReference type="Pfam" id="PF12836">
    <property type="entry name" value="HHH_3"/>
    <property type="match status" value="1"/>
</dbReference>
<organism evidence="4 5">
    <name type="scientific">Paenibacillus thalictri</name>
    <dbReference type="NCBI Taxonomy" id="2527873"/>
    <lineage>
        <taxon>Bacteria</taxon>
        <taxon>Bacillati</taxon>
        <taxon>Bacillota</taxon>
        <taxon>Bacilli</taxon>
        <taxon>Bacillales</taxon>
        <taxon>Paenibacillaceae</taxon>
        <taxon>Paenibacillus</taxon>
    </lineage>
</organism>
<accession>A0A4Q9DQ43</accession>
<evidence type="ECO:0000256" key="2">
    <source>
        <dbReference type="SAM" id="Phobius"/>
    </source>
</evidence>
<dbReference type="GO" id="GO:0015627">
    <property type="term" value="C:type II protein secretion system complex"/>
    <property type="evidence" value="ECO:0007669"/>
    <property type="project" value="TreeGrafter"/>
</dbReference>
<reference evidence="4 5" key="1">
    <citation type="submission" date="2019-02" db="EMBL/GenBank/DDBJ databases">
        <title>Paenibacillus sp. nov., isolated from surface-sterilized tissue of Thalictrum simplex L.</title>
        <authorList>
            <person name="Tuo L."/>
        </authorList>
    </citation>
    <scope>NUCLEOTIDE SEQUENCE [LARGE SCALE GENOMIC DNA]</scope>
    <source>
        <strain evidence="4 5">N2SHLJ1</strain>
    </source>
</reference>